<dbReference type="InterPro" id="IPR036047">
    <property type="entry name" value="F-box-like_dom_sf"/>
</dbReference>
<dbReference type="PANTHER" id="PTHR13252:SF9">
    <property type="entry name" value="F-BOX ONLY PROTEIN 28"/>
    <property type="match status" value="1"/>
</dbReference>
<evidence type="ECO:0000313" key="2">
    <source>
        <dbReference type="EMBL" id="KAG9242472.1"/>
    </source>
</evidence>
<feature type="domain" description="F-box" evidence="1">
    <location>
        <begin position="2"/>
        <end position="48"/>
    </location>
</feature>
<dbReference type="EMBL" id="MU254070">
    <property type="protein sequence ID" value="KAG9242472.1"/>
    <property type="molecule type" value="Genomic_DNA"/>
</dbReference>
<accession>A0A9P8CD85</accession>
<dbReference type="CDD" id="cd09917">
    <property type="entry name" value="F-box_SF"/>
    <property type="match status" value="1"/>
</dbReference>
<dbReference type="SUPFAM" id="SSF81383">
    <property type="entry name" value="F-box domain"/>
    <property type="match status" value="1"/>
</dbReference>
<sequence length="622" mass="68974">MLLNLEKLPHEILLQVLSLLPPLDIVHLQYVSRRLLQVARDDKVWREETFWESTFVGQIRRRREAIVDANLEEPRFADLAIALAAGNGLNHSRLQKSGIELKAQETEKLRLRVNWDPCFPNEKVEWYKEYIARHAPIQTNWLEQPRSRESPEHECLEARGVALYKPETGITLVVAPLDDGSIVLWNLCGAQGAKGNICSRSKAGLLSVGTEAPVSGGRYSKTISIGVTECITVDSARKRAYVAVQSSLVEVDLESLSAISQEDFGDVITALSEARYPTPITVGTSQAIYLYDTRASQRLYNGYDNRVESQFHHDEPSSSTFRRLINGDLSLIHAPLYQPGPLNILHMPSGAGESGSASDDIYIAGRFPSILNYDRRSFPRLRGTIHSGASLAALASIPYPFSSLDKDLATRGELSTEQVLEYKSRPGHTLIACGEYNSKGSLEVYGISPETLFASVPSISDSGRVYNAVLKNRQTASSSKLLSATSHGTSIVMSDGGGNLKWMERDGRSEIRRYNIAHGSTEAPRGIFGTLGDSYLDSGSGDIVIKILENDGELVLWTGERIGLLRFSAKPGFTSESFQNIVKTAEEARQEREEQIYSDTMRRALEHHAKEMRYVQRLGFGL</sequence>
<dbReference type="InterPro" id="IPR001810">
    <property type="entry name" value="F-box_dom"/>
</dbReference>
<keyword evidence="3" id="KW-1185">Reference proteome</keyword>
<dbReference type="GO" id="GO:0000209">
    <property type="term" value="P:protein polyubiquitination"/>
    <property type="evidence" value="ECO:0007669"/>
    <property type="project" value="TreeGrafter"/>
</dbReference>
<evidence type="ECO:0000313" key="3">
    <source>
        <dbReference type="Proteomes" id="UP000887226"/>
    </source>
</evidence>
<dbReference type="Gene3D" id="1.20.1280.50">
    <property type="match status" value="1"/>
</dbReference>
<protein>
    <recommendedName>
        <fullName evidence="1">F-box domain-containing protein</fullName>
    </recommendedName>
</protein>
<dbReference type="OrthoDB" id="3219396at2759"/>
<dbReference type="AlphaFoldDB" id="A0A9P8CD85"/>
<gene>
    <name evidence="2" type="ORF">BJ878DRAFT_544232</name>
</gene>
<dbReference type="Proteomes" id="UP000887226">
    <property type="component" value="Unassembled WGS sequence"/>
</dbReference>
<dbReference type="InterPro" id="IPR039719">
    <property type="entry name" value="FBXO28"/>
</dbReference>
<comment type="caution">
    <text evidence="2">The sequence shown here is derived from an EMBL/GenBank/DDBJ whole genome shotgun (WGS) entry which is preliminary data.</text>
</comment>
<name>A0A9P8CD85_9HELO</name>
<organism evidence="2 3">
    <name type="scientific">Calycina marina</name>
    <dbReference type="NCBI Taxonomy" id="1763456"/>
    <lineage>
        <taxon>Eukaryota</taxon>
        <taxon>Fungi</taxon>
        <taxon>Dikarya</taxon>
        <taxon>Ascomycota</taxon>
        <taxon>Pezizomycotina</taxon>
        <taxon>Leotiomycetes</taxon>
        <taxon>Helotiales</taxon>
        <taxon>Pezizellaceae</taxon>
        <taxon>Calycina</taxon>
    </lineage>
</organism>
<evidence type="ECO:0000259" key="1">
    <source>
        <dbReference type="PROSITE" id="PS50181"/>
    </source>
</evidence>
<dbReference type="PANTHER" id="PTHR13252">
    <property type="entry name" value="F-BOX ONLY PROTEIN 28"/>
    <property type="match status" value="1"/>
</dbReference>
<proteinExistence type="predicted"/>
<dbReference type="Pfam" id="PF12937">
    <property type="entry name" value="F-box-like"/>
    <property type="match status" value="1"/>
</dbReference>
<reference evidence="2" key="1">
    <citation type="journal article" date="2021" name="IMA Fungus">
        <title>Genomic characterization of three marine fungi, including Emericellopsis atlantica sp. nov. with signatures of a generalist lifestyle and marine biomass degradation.</title>
        <authorList>
            <person name="Hagestad O.C."/>
            <person name="Hou L."/>
            <person name="Andersen J.H."/>
            <person name="Hansen E.H."/>
            <person name="Altermark B."/>
            <person name="Li C."/>
            <person name="Kuhnert E."/>
            <person name="Cox R.J."/>
            <person name="Crous P.W."/>
            <person name="Spatafora J.W."/>
            <person name="Lail K."/>
            <person name="Amirebrahimi M."/>
            <person name="Lipzen A."/>
            <person name="Pangilinan J."/>
            <person name="Andreopoulos W."/>
            <person name="Hayes R.D."/>
            <person name="Ng V."/>
            <person name="Grigoriev I.V."/>
            <person name="Jackson S.A."/>
            <person name="Sutton T.D.S."/>
            <person name="Dobson A.D.W."/>
            <person name="Rama T."/>
        </authorList>
    </citation>
    <scope>NUCLEOTIDE SEQUENCE</scope>
    <source>
        <strain evidence="2">TRa3180A</strain>
    </source>
</reference>
<dbReference type="SMART" id="SM00256">
    <property type="entry name" value="FBOX"/>
    <property type="match status" value="1"/>
</dbReference>
<dbReference type="PROSITE" id="PS50181">
    <property type="entry name" value="FBOX"/>
    <property type="match status" value="1"/>
</dbReference>